<dbReference type="OrthoDB" id="5562739at2759"/>
<feature type="region of interest" description="Disordered" evidence="1">
    <location>
        <begin position="512"/>
        <end position="532"/>
    </location>
</feature>
<feature type="compositionally biased region" description="Low complexity" evidence="1">
    <location>
        <begin position="551"/>
        <end position="562"/>
    </location>
</feature>
<dbReference type="AlphaFoldDB" id="A0A1D8PHJ0"/>
<evidence type="ECO:0000313" key="3">
    <source>
        <dbReference type="CGD" id="CAL0000190238"/>
    </source>
</evidence>
<gene>
    <name evidence="4" type="ordered locus">CAALFM_C205860CA</name>
    <name evidence="3" type="ordered locus">orf19.12677</name>
</gene>
<feature type="region of interest" description="Disordered" evidence="1">
    <location>
        <begin position="439"/>
        <end position="488"/>
    </location>
</feature>
<dbReference type="Gene3D" id="3.10.260.10">
    <property type="entry name" value="Transcription regulator HTH, APSES-type DNA-binding domain"/>
    <property type="match status" value="1"/>
</dbReference>
<reference evidence="4 5" key="1">
    <citation type="journal article" date="2004" name="Proc. Natl. Acad. Sci. U.S.A.">
        <title>The diploid genome sequence of Candida albicans.</title>
        <authorList>
            <person name="Jones T."/>
            <person name="Federspiel N.A."/>
            <person name="Chibana H."/>
            <person name="Dungan J."/>
            <person name="Kalman S."/>
            <person name="Magee B.B."/>
            <person name="Newport G."/>
            <person name="Thorstenson Y.R."/>
            <person name="Agabian N."/>
            <person name="Magee P.T."/>
            <person name="Davis R.W."/>
            <person name="Scherer S."/>
        </authorList>
    </citation>
    <scope>NUCLEOTIDE SEQUENCE [LARGE SCALE GENOMIC DNA]</scope>
    <source>
        <strain evidence="5">SC5314 / ATCC MYA-2876</strain>
    </source>
</reference>
<feature type="compositionally biased region" description="Basic residues" evidence="1">
    <location>
        <begin position="179"/>
        <end position="190"/>
    </location>
</feature>
<dbReference type="eggNOG" id="ENOG502S1IW">
    <property type="taxonomic scope" value="Eukaryota"/>
</dbReference>
<dbReference type="VEuPathDB" id="FungiDB:C2_05860C_A"/>
<evidence type="ECO:0000313" key="4">
    <source>
        <dbReference type="EMBL" id="AOW27597.1"/>
    </source>
</evidence>
<dbReference type="PROSITE" id="PS51299">
    <property type="entry name" value="HTH_APSES"/>
    <property type="match status" value="1"/>
</dbReference>
<evidence type="ECO:0000313" key="5">
    <source>
        <dbReference type="Proteomes" id="UP000000559"/>
    </source>
</evidence>
<protein>
    <recommendedName>
        <fullName evidence="2">HTH APSES-type domain-containing protein</fullName>
    </recommendedName>
</protein>
<accession>A0A1D8PHJ0</accession>
<dbReference type="GO" id="GO:0001228">
    <property type="term" value="F:DNA-binding transcription activator activity, RNA polymerase II-specific"/>
    <property type="evidence" value="ECO:0000318"/>
    <property type="project" value="GO_Central"/>
</dbReference>
<sequence length="577" mass="64329">MKIMMIPTHHQTYNINTHQPPQQHQYLPPPGTSYTSPRAPQSIQLPPIQSFTKSQAVFPQSVRDSAPAANFNRYGSDSAGIYTIYSSVSPENLPQNTGQFQLNQQFINSPHFLAEPVRNVPNFTFPATTPTISKTEKVINFNSPMMDKKIMKNGPGKSQYKKQTSKVKKNDNKSFKVTSKPKTKKPKRNHSLIPNNSINFPIQIVSPNDILSVENNSFLNTVIYPNIEIKKYSTSAIDPQRNYLTAYEYPLNNHWVIWDYETGWVHLTGIWKASLTIDGSNVSPSHLKADIVKLLESTPKEYQQYIKRIRGGFLKIQGTWLPYKLCKILARRFCYYLRYSLIPIFGTDFPDSCLKPNEKGYGELKLDDLDSFEKRDLPAPIPPVSPPIEQMVQQPQQQHHQFKQNDKAAAISSFQQMGSLLPLPQNYDNSAAAMNSENCLTSNTPETPIVHHFSDTASTRSTSSSSSSSSLSIMSGGRTASNASERESLEIPSFNEMIDIVNASKCLQTLSQKAQSPRSVPMDQPNSAQQLSKNQDMGISAILVAAGINSTSNQSSNVSGSSQPINKGSMPISDMLT</sequence>
<dbReference type="RefSeq" id="XP_710918.2">
    <property type="nucleotide sequence ID" value="XM_705826.2"/>
</dbReference>
<reference evidence="4 5" key="3">
    <citation type="journal article" date="2013" name="Genome Biol.">
        <title>Assembly of a phased diploid Candida albicans genome facilitates allele-specific measurements and provides a simple model for repeat and indel structure.</title>
        <authorList>
            <person name="Muzzey D."/>
            <person name="Schwartz K."/>
            <person name="Weissman J.S."/>
            <person name="Sherlock G."/>
        </authorList>
    </citation>
    <scope>NUCLEOTIDE SEQUENCE [LARGE SCALE GENOMIC DNA]</scope>
    <source>
        <strain evidence="5">SC5314 / ATCC MYA-2876</strain>
    </source>
</reference>
<name>A0A1D8PHJ0_CANAL</name>
<feature type="domain" description="HTH APSES-type" evidence="2">
    <location>
        <begin position="233"/>
        <end position="356"/>
    </location>
</feature>
<dbReference type="InterPro" id="IPR003163">
    <property type="entry name" value="Tscrpt_reg_HTH_APSES-type"/>
</dbReference>
<evidence type="ECO:0000256" key="1">
    <source>
        <dbReference type="SAM" id="MobiDB-lite"/>
    </source>
</evidence>
<dbReference type="GO" id="GO:0033309">
    <property type="term" value="C:SBF transcription complex"/>
    <property type="evidence" value="ECO:0000318"/>
    <property type="project" value="GO_Central"/>
</dbReference>
<dbReference type="GO" id="GO:0003677">
    <property type="term" value="F:DNA binding"/>
    <property type="evidence" value="ECO:0007669"/>
    <property type="project" value="InterPro"/>
</dbReference>
<dbReference type="EMBL" id="CP017624">
    <property type="protein sequence ID" value="AOW27597.1"/>
    <property type="molecule type" value="Genomic_DNA"/>
</dbReference>
<dbReference type="GO" id="GO:0045944">
    <property type="term" value="P:positive regulation of transcription by RNA polymerase II"/>
    <property type="evidence" value="ECO:0000318"/>
    <property type="project" value="GO_Central"/>
</dbReference>
<proteinExistence type="predicted"/>
<feature type="compositionally biased region" description="Low complexity" evidence="1">
    <location>
        <begin position="455"/>
        <end position="475"/>
    </location>
</feature>
<dbReference type="PANTHER" id="PTHR43828:SF5">
    <property type="entry name" value="TRANSCRIPTIONAL REPRESSOR XBP1"/>
    <property type="match status" value="1"/>
</dbReference>
<organism evidence="4 5">
    <name type="scientific">Candida albicans (strain SC5314 / ATCC MYA-2876)</name>
    <name type="common">Yeast</name>
    <dbReference type="NCBI Taxonomy" id="237561"/>
    <lineage>
        <taxon>Eukaryota</taxon>
        <taxon>Fungi</taxon>
        <taxon>Dikarya</taxon>
        <taxon>Ascomycota</taxon>
        <taxon>Saccharomycotina</taxon>
        <taxon>Pichiomycetes</taxon>
        <taxon>Debaryomycetaceae</taxon>
        <taxon>Candida/Lodderomyces clade</taxon>
        <taxon>Candida</taxon>
    </lineage>
</organism>
<dbReference type="Proteomes" id="UP000000559">
    <property type="component" value="Chromosome 2"/>
</dbReference>
<dbReference type="GO" id="GO:0030907">
    <property type="term" value="C:MBF transcription complex"/>
    <property type="evidence" value="ECO:0000318"/>
    <property type="project" value="GO_Central"/>
</dbReference>
<reference evidence="4 5" key="2">
    <citation type="journal article" date="2007" name="Genome Biol.">
        <title>Assembly of the Candida albicans genome into sixteen supercontigs aligned on the eight chromosomes.</title>
        <authorList>
            <person name="van het Hoog M."/>
            <person name="Rast T.J."/>
            <person name="Martchenko M."/>
            <person name="Grindle S."/>
            <person name="Dignard D."/>
            <person name="Hogues H."/>
            <person name="Cuomo C."/>
            <person name="Berriman M."/>
            <person name="Scherer S."/>
            <person name="Magee B.B."/>
            <person name="Whiteway M."/>
            <person name="Chibana H."/>
            <person name="Nantel A."/>
            <person name="Magee P.T."/>
        </authorList>
    </citation>
    <scope>GENOME REANNOTATION</scope>
    <source>
        <strain evidence="5">SC5314 / ATCC MYA-2876</strain>
    </source>
</reference>
<dbReference type="InterPro" id="IPR051642">
    <property type="entry name" value="SWI6-like"/>
</dbReference>
<feature type="region of interest" description="Disordered" evidence="1">
    <location>
        <begin position="146"/>
        <end position="192"/>
    </location>
</feature>
<feature type="region of interest" description="Disordered" evidence="1">
    <location>
        <begin position="15"/>
        <end position="37"/>
    </location>
</feature>
<dbReference type="SUPFAM" id="SSF54616">
    <property type="entry name" value="DNA-binding domain of Mlu1-box binding protein MBP1"/>
    <property type="match status" value="1"/>
</dbReference>
<evidence type="ECO:0000259" key="2">
    <source>
        <dbReference type="PROSITE" id="PS51299"/>
    </source>
</evidence>
<dbReference type="KEGG" id="cal:CAALFM_C205860CA"/>
<feature type="region of interest" description="Disordered" evidence="1">
    <location>
        <begin position="551"/>
        <end position="577"/>
    </location>
</feature>
<dbReference type="PANTHER" id="PTHR43828">
    <property type="entry name" value="ASPARAGINASE"/>
    <property type="match status" value="1"/>
</dbReference>
<dbReference type="CGD" id="CAL0000190238">
    <property type="gene designation" value="orf19.12677"/>
</dbReference>
<dbReference type="InParanoid" id="A0A1D8PHJ0"/>
<keyword evidence="5" id="KW-1185">Reference proteome</keyword>
<dbReference type="InterPro" id="IPR036887">
    <property type="entry name" value="HTH_APSES_sf"/>
</dbReference>
<dbReference type="GeneID" id="3647473"/>